<organism evidence="2 3">
    <name type="scientific">Prorocentrum cordatum</name>
    <dbReference type="NCBI Taxonomy" id="2364126"/>
    <lineage>
        <taxon>Eukaryota</taxon>
        <taxon>Sar</taxon>
        <taxon>Alveolata</taxon>
        <taxon>Dinophyceae</taxon>
        <taxon>Prorocentrales</taxon>
        <taxon>Prorocentraceae</taxon>
        <taxon>Prorocentrum</taxon>
    </lineage>
</organism>
<evidence type="ECO:0000256" key="1">
    <source>
        <dbReference type="SAM" id="MobiDB-lite"/>
    </source>
</evidence>
<proteinExistence type="predicted"/>
<protein>
    <submittedName>
        <fullName evidence="2">Uncharacterized protein</fullName>
    </submittedName>
</protein>
<reference evidence="2" key="1">
    <citation type="submission" date="2023-10" db="EMBL/GenBank/DDBJ databases">
        <authorList>
            <person name="Chen Y."/>
            <person name="Shah S."/>
            <person name="Dougan E. K."/>
            <person name="Thang M."/>
            <person name="Chan C."/>
        </authorList>
    </citation>
    <scope>NUCLEOTIDE SEQUENCE [LARGE SCALE GENOMIC DNA]</scope>
</reference>
<feature type="compositionally biased region" description="Low complexity" evidence="1">
    <location>
        <begin position="77"/>
        <end position="86"/>
    </location>
</feature>
<keyword evidence="3" id="KW-1185">Reference proteome</keyword>
<accession>A0ABN9SQ17</accession>
<gene>
    <name evidence="2" type="ORF">PCOR1329_LOCUS31528</name>
</gene>
<feature type="region of interest" description="Disordered" evidence="1">
    <location>
        <begin position="77"/>
        <end position="114"/>
    </location>
</feature>
<dbReference type="EMBL" id="CAUYUJ010012448">
    <property type="protein sequence ID" value="CAK0833986.1"/>
    <property type="molecule type" value="Genomic_DNA"/>
</dbReference>
<comment type="caution">
    <text evidence="2">The sequence shown here is derived from an EMBL/GenBank/DDBJ whole genome shotgun (WGS) entry which is preliminary data.</text>
</comment>
<evidence type="ECO:0000313" key="2">
    <source>
        <dbReference type="EMBL" id="CAK0833986.1"/>
    </source>
</evidence>
<sequence length="114" mass="12271">MSKRQYDLAATSFASALRALGERSSAPERIVVSGGEAAQERRMGLFTRTAEEQAGRPVYQNPSGQYLYAQSRRAAGALGRPPAACRSPTRPAVADLGGGWLSRAPRRRGDHAAW</sequence>
<dbReference type="Proteomes" id="UP001189429">
    <property type="component" value="Unassembled WGS sequence"/>
</dbReference>
<evidence type="ECO:0000313" key="3">
    <source>
        <dbReference type="Proteomes" id="UP001189429"/>
    </source>
</evidence>
<name>A0ABN9SQ17_9DINO</name>
<feature type="compositionally biased region" description="Basic residues" evidence="1">
    <location>
        <begin position="104"/>
        <end position="114"/>
    </location>
</feature>